<evidence type="ECO:0000256" key="2">
    <source>
        <dbReference type="ARBA" id="ARBA00022649"/>
    </source>
</evidence>
<proteinExistence type="inferred from homology"/>
<dbReference type="KEGG" id="wms:ID128_05380"/>
<dbReference type="Gene3D" id="3.30.2310.20">
    <property type="entry name" value="RelE-like"/>
    <property type="match status" value="1"/>
</dbReference>
<dbReference type="InterPro" id="IPR035093">
    <property type="entry name" value="RelE/ParE_toxin_dom_sf"/>
</dbReference>
<dbReference type="RefSeq" id="WP_191111612.1">
    <property type="nucleotide sequence ID" value="NZ_CP061738.1"/>
</dbReference>
<dbReference type="Pfam" id="PF05016">
    <property type="entry name" value="ParE_toxin"/>
    <property type="match status" value="1"/>
</dbReference>
<accession>A0A7M3U379</accession>
<comment type="similarity">
    <text evidence="1">Belongs to the RelE toxin family.</text>
</comment>
<protein>
    <submittedName>
        <fullName evidence="3">Type II toxin-antitoxin system RelE/ParE family toxin</fullName>
    </submittedName>
</protein>
<keyword evidence="2" id="KW-1277">Toxin-antitoxin system</keyword>
<evidence type="ECO:0000256" key="1">
    <source>
        <dbReference type="ARBA" id="ARBA00006226"/>
    </source>
</evidence>
<organism evidence="3 4">
    <name type="scientific">Candidatus Wolbachia massiliensis</name>
    <dbReference type="NCBI Taxonomy" id="1845000"/>
    <lineage>
        <taxon>Bacteria</taxon>
        <taxon>Pseudomonadati</taxon>
        <taxon>Pseudomonadota</taxon>
        <taxon>Alphaproteobacteria</taxon>
        <taxon>Rickettsiales</taxon>
        <taxon>Anaplasmataceae</taxon>
        <taxon>Wolbachieae</taxon>
        <taxon>Wolbachia</taxon>
    </lineage>
</organism>
<gene>
    <name evidence="3" type="ORF">ID128_05380</name>
</gene>
<dbReference type="AlphaFoldDB" id="A0A7M3U379"/>
<evidence type="ECO:0000313" key="4">
    <source>
        <dbReference type="Proteomes" id="UP000516514"/>
    </source>
</evidence>
<evidence type="ECO:0000313" key="3">
    <source>
        <dbReference type="EMBL" id="QOD38864.1"/>
    </source>
</evidence>
<dbReference type="Proteomes" id="UP000516514">
    <property type="component" value="Chromosome"/>
</dbReference>
<sequence>MYKIELSKRYAKEDFPALPEGIKSDVEEDIEKELKVNPNKAGKPLRGKLQGYRRLRFDKYRLIHYVNTPKRKVFIIIIGHRDNVYKQTGLLNLLLKL</sequence>
<dbReference type="EMBL" id="CP061738">
    <property type="protein sequence ID" value="QOD38864.1"/>
    <property type="molecule type" value="Genomic_DNA"/>
</dbReference>
<keyword evidence="4" id="KW-1185">Reference proteome</keyword>
<dbReference type="InterPro" id="IPR007712">
    <property type="entry name" value="RelE/ParE_toxin"/>
</dbReference>
<dbReference type="SUPFAM" id="SSF143011">
    <property type="entry name" value="RelE-like"/>
    <property type="match status" value="1"/>
</dbReference>
<reference evidence="3 4" key="1">
    <citation type="submission" date="2020-09" db="EMBL/GenBank/DDBJ databases">
        <title>An Earliest Endosymbiont, Wolbachia massiliensis sp. nov., Strain PL13 From the Bed Bug (Cimex hemipterius), Type strain of a New supergroup T.</title>
        <authorList>
            <person name="Laidoudi Y."/>
            <person name="Levasseur A."/>
            <person name="Medkour H."/>
            <person name="Maaloum M."/>
            <person name="BenKhedher M."/>
            <person name="Sambou M."/>
            <person name="Bassene H."/>
            <person name="Davoust B."/>
            <person name="Fenollar F."/>
            <person name="Raoult D."/>
            <person name="Mediannikov O."/>
        </authorList>
    </citation>
    <scope>NUCLEOTIDE SEQUENCE [LARGE SCALE GENOMIC DNA]</scope>
    <source>
        <strain evidence="3 4">PL13</strain>
    </source>
</reference>
<name>A0A7M3U379_9RICK</name>
<dbReference type="PANTHER" id="PTHR35601:SF1">
    <property type="entry name" value="TOXIN RELE"/>
    <property type="match status" value="1"/>
</dbReference>
<dbReference type="PANTHER" id="PTHR35601">
    <property type="entry name" value="TOXIN RELE"/>
    <property type="match status" value="1"/>
</dbReference>